<dbReference type="Gene3D" id="1.20.1250.20">
    <property type="entry name" value="MFS general substrate transporter like domains"/>
    <property type="match status" value="1"/>
</dbReference>
<name>A0A7S7MA63_9ACTN</name>
<feature type="transmembrane region" description="Helical" evidence="5">
    <location>
        <begin position="281"/>
        <end position="298"/>
    </location>
</feature>
<dbReference type="KEGG" id="tio:INP52_04865"/>
<reference evidence="7 8" key="1">
    <citation type="submission" date="2020-10" db="EMBL/GenBank/DDBJ databases">
        <title>Olsenella immobilis sp.nov., isolated from the mud in a fermentation cellar used for the production of Chinese strong-flavoured liquor.</title>
        <authorList>
            <person name="Lu L."/>
        </authorList>
    </citation>
    <scope>NUCLEOTIDE SEQUENCE [LARGE SCALE GENOMIC DNA]</scope>
    <source>
        <strain evidence="7 8">LZLJ-2</strain>
    </source>
</reference>
<comment type="subcellular location">
    <subcellularLocation>
        <location evidence="1">Cell membrane</location>
        <topology evidence="1">Multi-pass membrane protein</topology>
    </subcellularLocation>
</comment>
<dbReference type="GO" id="GO:0022857">
    <property type="term" value="F:transmembrane transporter activity"/>
    <property type="evidence" value="ECO:0007669"/>
    <property type="project" value="InterPro"/>
</dbReference>
<evidence type="ECO:0000256" key="1">
    <source>
        <dbReference type="ARBA" id="ARBA00004651"/>
    </source>
</evidence>
<dbReference type="EMBL" id="CP063767">
    <property type="protein sequence ID" value="QOY61572.1"/>
    <property type="molecule type" value="Genomic_DNA"/>
</dbReference>
<evidence type="ECO:0000313" key="7">
    <source>
        <dbReference type="EMBL" id="QOY61572.1"/>
    </source>
</evidence>
<feature type="transmembrane region" description="Helical" evidence="5">
    <location>
        <begin position="253"/>
        <end position="274"/>
    </location>
</feature>
<protein>
    <submittedName>
        <fullName evidence="7">MFS transporter</fullName>
    </submittedName>
</protein>
<dbReference type="Proteomes" id="UP000593735">
    <property type="component" value="Chromosome"/>
</dbReference>
<feature type="transmembrane region" description="Helical" evidence="5">
    <location>
        <begin position="15"/>
        <end position="33"/>
    </location>
</feature>
<dbReference type="InterPro" id="IPR036259">
    <property type="entry name" value="MFS_trans_sf"/>
</dbReference>
<feature type="transmembrane region" description="Helical" evidence="5">
    <location>
        <begin position="304"/>
        <end position="321"/>
    </location>
</feature>
<keyword evidence="2 5" id="KW-0812">Transmembrane</keyword>
<gene>
    <name evidence="7" type="ORF">INP52_04865</name>
</gene>
<dbReference type="SUPFAM" id="SSF103473">
    <property type="entry name" value="MFS general substrate transporter"/>
    <property type="match status" value="1"/>
</dbReference>
<dbReference type="InterPro" id="IPR020846">
    <property type="entry name" value="MFS_dom"/>
</dbReference>
<feature type="transmembrane region" description="Helical" evidence="5">
    <location>
        <begin position="53"/>
        <end position="73"/>
    </location>
</feature>
<feature type="transmembrane region" description="Helical" evidence="5">
    <location>
        <begin position="168"/>
        <end position="188"/>
    </location>
</feature>
<evidence type="ECO:0000256" key="4">
    <source>
        <dbReference type="ARBA" id="ARBA00023136"/>
    </source>
</evidence>
<evidence type="ECO:0000313" key="8">
    <source>
        <dbReference type="Proteomes" id="UP000593735"/>
    </source>
</evidence>
<evidence type="ECO:0000256" key="5">
    <source>
        <dbReference type="SAM" id="Phobius"/>
    </source>
</evidence>
<dbReference type="GO" id="GO:0005886">
    <property type="term" value="C:plasma membrane"/>
    <property type="evidence" value="ECO:0007669"/>
    <property type="project" value="UniProtKB-SubCell"/>
</dbReference>
<dbReference type="PANTHER" id="PTHR42910">
    <property type="entry name" value="TRANSPORTER SCO4007-RELATED"/>
    <property type="match status" value="1"/>
</dbReference>
<dbReference type="PANTHER" id="PTHR42910:SF1">
    <property type="entry name" value="MAJOR FACILITATOR SUPERFAMILY (MFS) PROFILE DOMAIN-CONTAINING PROTEIN"/>
    <property type="match status" value="1"/>
</dbReference>
<keyword evidence="3 5" id="KW-1133">Transmembrane helix</keyword>
<feature type="domain" description="Major facilitator superfamily (MFS) profile" evidence="6">
    <location>
        <begin position="15"/>
        <end position="394"/>
    </location>
</feature>
<dbReference type="PROSITE" id="PS50850">
    <property type="entry name" value="MFS"/>
    <property type="match status" value="1"/>
</dbReference>
<proteinExistence type="predicted"/>
<evidence type="ECO:0000256" key="2">
    <source>
        <dbReference type="ARBA" id="ARBA00022692"/>
    </source>
</evidence>
<dbReference type="InterPro" id="IPR011701">
    <property type="entry name" value="MFS"/>
</dbReference>
<evidence type="ECO:0000259" key="6">
    <source>
        <dbReference type="PROSITE" id="PS50850"/>
    </source>
</evidence>
<dbReference type="Pfam" id="PF07690">
    <property type="entry name" value="MFS_1"/>
    <property type="match status" value="1"/>
</dbReference>
<keyword evidence="8" id="KW-1185">Reference proteome</keyword>
<sequence>MAAEARGRFELTRPLVVLMALTCGVCVASLYYIQPLETDVAAEFSVTQGAAGLAATCAQVGYALGLLLIVPLGDMLERRALVGRMMLVSAVALVLVACAQSFPALLASLLAVGVVSIVPQLIVPYAAHLAPESERGRVIGDVMSGLLVGILLSRTFSGLLGSVLGWRLVFVAAAALVAALSFAIRWSLPADRGQSRVGYGALLRSLPGLVRRWRPLRESACNGFLMFGAFSAFWTSLSFWLSSPTFGLGPREAGLMGLVGLAGVIAAHFIGGVCDRRGARFSVGVGTVLSSAAFALLFLLGRSVWGLGVGAVVLDLGNQFGQVSNMDRVQSLGDEVRSRTNTVFMFSYFVGGSLGSFLGATAFQSFGWTGMCGVGAAFMALALTTHFVIFRNPAQVTSTTH</sequence>
<accession>A0A7S7MA63</accession>
<evidence type="ECO:0000256" key="3">
    <source>
        <dbReference type="ARBA" id="ARBA00022989"/>
    </source>
</evidence>
<feature type="transmembrane region" description="Helical" evidence="5">
    <location>
        <begin position="368"/>
        <end position="390"/>
    </location>
</feature>
<feature type="transmembrane region" description="Helical" evidence="5">
    <location>
        <begin position="221"/>
        <end position="241"/>
    </location>
</feature>
<organism evidence="7 8">
    <name type="scientific">Thermophilibacter immobilis</name>
    <dbReference type="NCBI Taxonomy" id="2779519"/>
    <lineage>
        <taxon>Bacteria</taxon>
        <taxon>Bacillati</taxon>
        <taxon>Actinomycetota</taxon>
        <taxon>Coriobacteriia</taxon>
        <taxon>Coriobacteriales</taxon>
        <taxon>Atopobiaceae</taxon>
        <taxon>Thermophilibacter</taxon>
    </lineage>
</organism>
<feature type="transmembrane region" description="Helical" evidence="5">
    <location>
        <begin position="342"/>
        <end position="362"/>
    </location>
</feature>
<dbReference type="AlphaFoldDB" id="A0A7S7MA63"/>
<dbReference type="CDD" id="cd17324">
    <property type="entry name" value="MFS_NepI_like"/>
    <property type="match status" value="1"/>
</dbReference>
<keyword evidence="4 5" id="KW-0472">Membrane</keyword>